<feature type="compositionally biased region" description="Low complexity" evidence="1">
    <location>
        <begin position="9"/>
        <end position="25"/>
    </location>
</feature>
<feature type="region of interest" description="Disordered" evidence="1">
    <location>
        <begin position="1"/>
        <end position="77"/>
    </location>
</feature>
<reference evidence="2 3" key="1">
    <citation type="submission" date="2022-12" db="EMBL/GenBank/DDBJ databases">
        <title>Chromosome-level genome of Tegillarca granosa.</title>
        <authorList>
            <person name="Kim J."/>
        </authorList>
    </citation>
    <scope>NUCLEOTIDE SEQUENCE [LARGE SCALE GENOMIC DNA]</scope>
    <source>
        <strain evidence="2">Teg-2019</strain>
        <tissue evidence="2">Adductor muscle</tissue>
    </source>
</reference>
<dbReference type="EMBL" id="JARBDR010000337">
    <property type="protein sequence ID" value="KAJ8315591.1"/>
    <property type="molecule type" value="Genomic_DNA"/>
</dbReference>
<evidence type="ECO:0000313" key="3">
    <source>
        <dbReference type="Proteomes" id="UP001217089"/>
    </source>
</evidence>
<evidence type="ECO:0000313" key="2">
    <source>
        <dbReference type="EMBL" id="KAJ8315591.1"/>
    </source>
</evidence>
<protein>
    <submittedName>
        <fullName evidence="2">Uncharacterized protein</fullName>
    </submittedName>
</protein>
<dbReference type="Proteomes" id="UP001217089">
    <property type="component" value="Unassembled WGS sequence"/>
</dbReference>
<organism evidence="2 3">
    <name type="scientific">Tegillarca granosa</name>
    <name type="common">Malaysian cockle</name>
    <name type="synonym">Anadara granosa</name>
    <dbReference type="NCBI Taxonomy" id="220873"/>
    <lineage>
        <taxon>Eukaryota</taxon>
        <taxon>Metazoa</taxon>
        <taxon>Spiralia</taxon>
        <taxon>Lophotrochozoa</taxon>
        <taxon>Mollusca</taxon>
        <taxon>Bivalvia</taxon>
        <taxon>Autobranchia</taxon>
        <taxon>Pteriomorphia</taxon>
        <taxon>Arcoida</taxon>
        <taxon>Arcoidea</taxon>
        <taxon>Arcidae</taxon>
        <taxon>Tegillarca</taxon>
    </lineage>
</organism>
<proteinExistence type="predicted"/>
<feature type="compositionally biased region" description="Low complexity" evidence="1">
    <location>
        <begin position="36"/>
        <end position="72"/>
    </location>
</feature>
<sequence length="106" mass="11554">MSAGTKRPGSISKNNSRGSINNSRSVKFQHEDSGSDRSSSQASSISSAYRPTSSRPPSGRPTSGRPISGRSSRYTENTTFHLSIKPVDAIRNLFIFDVPEPYAMIF</sequence>
<keyword evidence="3" id="KW-1185">Reference proteome</keyword>
<evidence type="ECO:0000256" key="1">
    <source>
        <dbReference type="SAM" id="MobiDB-lite"/>
    </source>
</evidence>
<gene>
    <name evidence="2" type="ORF">KUTeg_007741</name>
</gene>
<accession>A0ABQ9FE58</accession>
<comment type="caution">
    <text evidence="2">The sequence shown here is derived from an EMBL/GenBank/DDBJ whole genome shotgun (WGS) entry which is preliminary data.</text>
</comment>
<name>A0ABQ9FE58_TEGGR</name>